<dbReference type="InterPro" id="IPR002052">
    <property type="entry name" value="DNA_methylase_N6_adenine_CS"/>
</dbReference>
<dbReference type="Gene3D" id="1.10.1020.10">
    <property type="entry name" value="Adenine-specific Methyltransferase, Domain 2"/>
    <property type="match status" value="1"/>
</dbReference>
<dbReference type="NCBIfam" id="TIGR00571">
    <property type="entry name" value="dam"/>
    <property type="match status" value="1"/>
</dbReference>
<comment type="similarity">
    <text evidence="1 8">Belongs to the N(4)/N(6)-methyltransferase family.</text>
</comment>
<dbReference type="InterPro" id="IPR023095">
    <property type="entry name" value="Ade_MeTrfase_dom_2"/>
</dbReference>
<dbReference type="InterPro" id="IPR012263">
    <property type="entry name" value="M_m6A_EcoRV"/>
</dbReference>
<proteinExistence type="inferred from homology"/>
<evidence type="ECO:0000256" key="2">
    <source>
        <dbReference type="ARBA" id="ARBA00011900"/>
    </source>
</evidence>
<name>A0A450S7F1_9GAMM</name>
<keyword evidence="4 8" id="KW-0808">Transferase</keyword>
<dbReference type="Gene3D" id="3.40.50.150">
    <property type="entry name" value="Vaccinia Virus protein VP39"/>
    <property type="match status" value="1"/>
</dbReference>
<reference evidence="9" key="1">
    <citation type="submission" date="2019-02" db="EMBL/GenBank/DDBJ databases">
        <authorList>
            <person name="Gruber-Vodicka R. H."/>
            <person name="Seah K. B. B."/>
        </authorList>
    </citation>
    <scope>NUCLEOTIDE SEQUENCE</scope>
    <source>
        <strain evidence="9">BECK_DK161</strain>
    </source>
</reference>
<dbReference type="PANTHER" id="PTHR30481">
    <property type="entry name" value="DNA ADENINE METHYLASE"/>
    <property type="match status" value="1"/>
</dbReference>
<dbReference type="EMBL" id="CAADEY010000019">
    <property type="protein sequence ID" value="VFJ47844.1"/>
    <property type="molecule type" value="Genomic_DNA"/>
</dbReference>
<dbReference type="AlphaFoldDB" id="A0A450S7F1"/>
<evidence type="ECO:0000256" key="5">
    <source>
        <dbReference type="ARBA" id="ARBA00022691"/>
    </source>
</evidence>
<dbReference type="GO" id="GO:0043565">
    <property type="term" value="F:sequence-specific DNA binding"/>
    <property type="evidence" value="ECO:0007669"/>
    <property type="project" value="TreeGrafter"/>
</dbReference>
<feature type="binding site" evidence="7">
    <location>
        <position position="56"/>
    </location>
    <ligand>
        <name>S-adenosyl-L-methionine</name>
        <dbReference type="ChEBI" id="CHEBI:59789"/>
    </ligand>
</feature>
<feature type="binding site" evidence="7">
    <location>
        <position position="230"/>
    </location>
    <ligand>
        <name>S-adenosyl-L-methionine</name>
        <dbReference type="ChEBI" id="CHEBI:59789"/>
    </ligand>
</feature>
<sequence length="319" mass="35518">MSISRRFSTQLGGARRLLHTAQEHSVLSLPTTMNASPSPLHGKDRAAPFVKWAGGKRRLIPEIMARLSASFSTYHEPFLGGGAVFFALAGERRITRAVLSDTNAELIGAYRAVRESPKALIRLLEAHKEAHGEEGYYYRVRDRHGATAGGAEARLASAARFIYLNKTCYNGLYRVNSKGRFNVPQGRYQNPTIYHRENLLAVSRVLQNAELAVRDFSEIEPEAGDVIYCDPPYDDTFNSYAAGGFGEAGQRRLREWMDRWREKGCYVLLSNSDTPLIRDLYADYRIAEIAAPRYINSKGSGRGMTKELLVMGFAEGGSA</sequence>
<evidence type="ECO:0000256" key="4">
    <source>
        <dbReference type="ARBA" id="ARBA00022679"/>
    </source>
</evidence>
<dbReference type="PROSITE" id="PS00092">
    <property type="entry name" value="N6_MTASE"/>
    <property type="match status" value="1"/>
</dbReference>
<keyword evidence="5 8" id="KW-0949">S-adenosyl-L-methionine</keyword>
<accession>A0A450S7F1</accession>
<dbReference type="EC" id="2.1.1.72" evidence="2 8"/>
<evidence type="ECO:0000256" key="1">
    <source>
        <dbReference type="ARBA" id="ARBA00006594"/>
    </source>
</evidence>
<evidence type="ECO:0000256" key="7">
    <source>
        <dbReference type="PIRSR" id="PIRSR000398-1"/>
    </source>
</evidence>
<evidence type="ECO:0000256" key="8">
    <source>
        <dbReference type="RuleBase" id="RU361257"/>
    </source>
</evidence>
<dbReference type="GO" id="GO:0006298">
    <property type="term" value="P:mismatch repair"/>
    <property type="evidence" value="ECO:0007669"/>
    <property type="project" value="TreeGrafter"/>
</dbReference>
<dbReference type="SUPFAM" id="SSF53335">
    <property type="entry name" value="S-adenosyl-L-methionine-dependent methyltransferases"/>
    <property type="match status" value="1"/>
</dbReference>
<dbReference type="PRINTS" id="PR00505">
    <property type="entry name" value="D12N6MTFRASE"/>
</dbReference>
<dbReference type="PIRSF" id="PIRSF000398">
    <property type="entry name" value="M_m6A_EcoRV"/>
    <property type="match status" value="1"/>
</dbReference>
<dbReference type="PANTHER" id="PTHR30481:SF3">
    <property type="entry name" value="DNA ADENINE METHYLASE"/>
    <property type="match status" value="1"/>
</dbReference>
<dbReference type="GO" id="GO:1904047">
    <property type="term" value="F:S-adenosyl-L-methionine binding"/>
    <property type="evidence" value="ECO:0007669"/>
    <property type="project" value="TreeGrafter"/>
</dbReference>
<dbReference type="InterPro" id="IPR012327">
    <property type="entry name" value="MeTrfase_D12"/>
</dbReference>
<comment type="catalytic activity">
    <reaction evidence="6 8">
        <text>a 2'-deoxyadenosine in DNA + S-adenosyl-L-methionine = an N(6)-methyl-2'-deoxyadenosine in DNA + S-adenosyl-L-homocysteine + H(+)</text>
        <dbReference type="Rhea" id="RHEA:15197"/>
        <dbReference type="Rhea" id="RHEA-COMP:12418"/>
        <dbReference type="Rhea" id="RHEA-COMP:12419"/>
        <dbReference type="ChEBI" id="CHEBI:15378"/>
        <dbReference type="ChEBI" id="CHEBI:57856"/>
        <dbReference type="ChEBI" id="CHEBI:59789"/>
        <dbReference type="ChEBI" id="CHEBI:90615"/>
        <dbReference type="ChEBI" id="CHEBI:90616"/>
        <dbReference type="EC" id="2.1.1.72"/>
    </reaction>
</comment>
<dbReference type="Pfam" id="PF02086">
    <property type="entry name" value="MethyltransfD12"/>
    <property type="match status" value="1"/>
</dbReference>
<evidence type="ECO:0000256" key="6">
    <source>
        <dbReference type="ARBA" id="ARBA00047942"/>
    </source>
</evidence>
<feature type="binding site" evidence="7">
    <location>
        <position position="52"/>
    </location>
    <ligand>
        <name>S-adenosyl-L-methionine</name>
        <dbReference type="ChEBI" id="CHEBI:59789"/>
    </ligand>
</feature>
<dbReference type="GO" id="GO:0009007">
    <property type="term" value="F:site-specific DNA-methyltransferase (adenine-specific) activity"/>
    <property type="evidence" value="ECO:0007669"/>
    <property type="project" value="UniProtKB-UniRule"/>
</dbReference>
<feature type="binding site" evidence="7">
    <location>
        <position position="101"/>
    </location>
    <ligand>
        <name>S-adenosyl-L-methionine</name>
        <dbReference type="ChEBI" id="CHEBI:59789"/>
    </ligand>
</feature>
<keyword evidence="3 8" id="KW-0489">Methyltransferase</keyword>
<gene>
    <name evidence="9" type="ORF">BECKDK2373C_GA0170839_101942</name>
</gene>
<dbReference type="GO" id="GO:0009307">
    <property type="term" value="P:DNA restriction-modification system"/>
    <property type="evidence" value="ECO:0007669"/>
    <property type="project" value="InterPro"/>
</dbReference>
<protein>
    <recommendedName>
        <fullName evidence="2 8">Site-specific DNA-methyltransferase (adenine-specific)</fullName>
        <ecNumber evidence="2 8">2.1.1.72</ecNumber>
    </recommendedName>
</protein>
<dbReference type="InterPro" id="IPR029063">
    <property type="entry name" value="SAM-dependent_MTases_sf"/>
</dbReference>
<dbReference type="GO" id="GO:0032259">
    <property type="term" value="P:methylation"/>
    <property type="evidence" value="ECO:0007669"/>
    <property type="project" value="UniProtKB-KW"/>
</dbReference>
<evidence type="ECO:0000313" key="9">
    <source>
        <dbReference type="EMBL" id="VFJ47844.1"/>
    </source>
</evidence>
<evidence type="ECO:0000256" key="3">
    <source>
        <dbReference type="ARBA" id="ARBA00022603"/>
    </source>
</evidence>
<organism evidence="9">
    <name type="scientific">Candidatus Kentrum sp. DK</name>
    <dbReference type="NCBI Taxonomy" id="2126562"/>
    <lineage>
        <taxon>Bacteria</taxon>
        <taxon>Pseudomonadati</taxon>
        <taxon>Pseudomonadota</taxon>
        <taxon>Gammaproteobacteria</taxon>
        <taxon>Candidatus Kentrum</taxon>
    </lineage>
</organism>